<dbReference type="EMBL" id="CM047741">
    <property type="protein sequence ID" value="KAJ0039241.1"/>
    <property type="molecule type" value="Genomic_DNA"/>
</dbReference>
<protein>
    <submittedName>
        <fullName evidence="1">Uncharacterized protein</fullName>
    </submittedName>
</protein>
<evidence type="ECO:0000313" key="2">
    <source>
        <dbReference type="Proteomes" id="UP001163603"/>
    </source>
</evidence>
<organism evidence="1 2">
    <name type="scientific">Pistacia integerrima</name>
    <dbReference type="NCBI Taxonomy" id="434235"/>
    <lineage>
        <taxon>Eukaryota</taxon>
        <taxon>Viridiplantae</taxon>
        <taxon>Streptophyta</taxon>
        <taxon>Embryophyta</taxon>
        <taxon>Tracheophyta</taxon>
        <taxon>Spermatophyta</taxon>
        <taxon>Magnoliopsida</taxon>
        <taxon>eudicotyledons</taxon>
        <taxon>Gunneridae</taxon>
        <taxon>Pentapetalae</taxon>
        <taxon>rosids</taxon>
        <taxon>malvids</taxon>
        <taxon>Sapindales</taxon>
        <taxon>Anacardiaceae</taxon>
        <taxon>Pistacia</taxon>
    </lineage>
</organism>
<dbReference type="Proteomes" id="UP001163603">
    <property type="component" value="Chromosome 6"/>
</dbReference>
<sequence length="76" mass="8867">MVLFSIFALALHTVLLFHQLPWPWKYSKHMISTSLIALHLLTGIVYSLEILGIFTRAYGDYWRLMMTQRVSVIKQG</sequence>
<proteinExistence type="predicted"/>
<accession>A0ACC0YP80</accession>
<keyword evidence="2" id="KW-1185">Reference proteome</keyword>
<comment type="caution">
    <text evidence="1">The sequence shown here is derived from an EMBL/GenBank/DDBJ whole genome shotgun (WGS) entry which is preliminary data.</text>
</comment>
<evidence type="ECO:0000313" key="1">
    <source>
        <dbReference type="EMBL" id="KAJ0039241.1"/>
    </source>
</evidence>
<name>A0ACC0YP80_9ROSI</name>
<gene>
    <name evidence="1" type="ORF">Pint_24046</name>
</gene>
<reference evidence="2" key="1">
    <citation type="journal article" date="2023" name="G3 (Bethesda)">
        <title>Genome assembly and association tests identify interacting loci associated with vigor, precocity, and sex in interspecific pistachio rootstocks.</title>
        <authorList>
            <person name="Palmer W."/>
            <person name="Jacygrad E."/>
            <person name="Sagayaradj S."/>
            <person name="Cavanaugh K."/>
            <person name="Han R."/>
            <person name="Bertier L."/>
            <person name="Beede B."/>
            <person name="Kafkas S."/>
            <person name="Golino D."/>
            <person name="Preece J."/>
            <person name="Michelmore R."/>
        </authorList>
    </citation>
    <scope>NUCLEOTIDE SEQUENCE [LARGE SCALE GENOMIC DNA]</scope>
</reference>